<dbReference type="PANTHER" id="PTHR45700:SF2">
    <property type="entry name" value="UBIQUITIN-PROTEIN LIGASE E3C"/>
    <property type="match status" value="1"/>
</dbReference>
<dbReference type="Proteomes" id="UP000233469">
    <property type="component" value="Unassembled WGS sequence"/>
</dbReference>
<comment type="caution">
    <text evidence="5">The sequence shown here is derived from an EMBL/GenBank/DDBJ whole genome shotgun (WGS) entry which is preliminary data.</text>
</comment>
<dbReference type="VEuPathDB" id="FungiDB:RhiirFUN_015206"/>
<dbReference type="GO" id="GO:0000209">
    <property type="term" value="P:protein polyubiquitination"/>
    <property type="evidence" value="ECO:0007669"/>
    <property type="project" value="InterPro"/>
</dbReference>
<keyword evidence="3" id="KW-0808">Transferase</keyword>
<dbReference type="GO" id="GO:0061630">
    <property type="term" value="F:ubiquitin protein ligase activity"/>
    <property type="evidence" value="ECO:0007669"/>
    <property type="project" value="UniProtKB-EC"/>
</dbReference>
<organism evidence="5 6">
    <name type="scientific">Rhizophagus irregularis</name>
    <dbReference type="NCBI Taxonomy" id="588596"/>
    <lineage>
        <taxon>Eukaryota</taxon>
        <taxon>Fungi</taxon>
        <taxon>Fungi incertae sedis</taxon>
        <taxon>Mucoromycota</taxon>
        <taxon>Glomeromycotina</taxon>
        <taxon>Glomeromycetes</taxon>
        <taxon>Glomerales</taxon>
        <taxon>Glomeraceae</taxon>
        <taxon>Rhizophagus</taxon>
    </lineage>
</organism>
<feature type="compositionally biased region" description="Basic and acidic residues" evidence="4">
    <location>
        <begin position="21"/>
        <end position="43"/>
    </location>
</feature>
<accession>A0A2N1MR40</accession>
<dbReference type="EC" id="2.3.2.26" evidence="2"/>
<dbReference type="AlphaFoldDB" id="A0A2N1MR40"/>
<gene>
    <name evidence="5" type="ORF">RhiirC2_116541</name>
</gene>
<comment type="catalytic activity">
    <reaction evidence="1">
        <text>S-ubiquitinyl-[E2 ubiquitin-conjugating enzyme]-L-cysteine + [acceptor protein]-L-lysine = [E2 ubiquitin-conjugating enzyme]-L-cysteine + N(6)-ubiquitinyl-[acceptor protein]-L-lysine.</text>
        <dbReference type="EC" id="2.3.2.26"/>
    </reaction>
</comment>
<proteinExistence type="predicted"/>
<evidence type="ECO:0000256" key="4">
    <source>
        <dbReference type="SAM" id="MobiDB-lite"/>
    </source>
</evidence>
<dbReference type="InterPro" id="IPR044611">
    <property type="entry name" value="E3A/B/C-like"/>
</dbReference>
<evidence type="ECO:0000256" key="2">
    <source>
        <dbReference type="ARBA" id="ARBA00012485"/>
    </source>
</evidence>
<dbReference type="GO" id="GO:0006511">
    <property type="term" value="P:ubiquitin-dependent protein catabolic process"/>
    <property type="evidence" value="ECO:0007669"/>
    <property type="project" value="TreeGrafter"/>
</dbReference>
<dbReference type="VEuPathDB" id="FungiDB:FUN_018768"/>
<name>A0A2N1MR40_9GLOM</name>
<dbReference type="PANTHER" id="PTHR45700">
    <property type="entry name" value="UBIQUITIN-PROTEIN LIGASE E3C"/>
    <property type="match status" value="1"/>
</dbReference>
<sequence>MYSTFEGNYKTRRAINLGGKRQQETKEELLKKNQDRRKARENERLKEKSAIIIQAFYHGRTIAGKLRDNERDSWDQQAKFMLNNAQSERDVAINLINIARSFLFFYRPQHDSQRKLYLFQILWKQIQDSETMFIPFYYDDLRVMWTLQLKRTLIIFLKNIGINIIKPDQYIHNIDYLKTVLLPMDVSKYQKIQDTNRMEIYQGIIESLVENGLYIELRNCLINLKIKIIM</sequence>
<feature type="region of interest" description="Disordered" evidence="4">
    <location>
        <begin position="18"/>
        <end position="43"/>
    </location>
</feature>
<evidence type="ECO:0000256" key="3">
    <source>
        <dbReference type="ARBA" id="ARBA00022679"/>
    </source>
</evidence>
<evidence type="ECO:0000313" key="6">
    <source>
        <dbReference type="Proteomes" id="UP000233469"/>
    </source>
</evidence>
<reference evidence="5 6" key="1">
    <citation type="submission" date="2016-04" db="EMBL/GenBank/DDBJ databases">
        <title>Genome analyses suggest a sexual origin of heterokaryosis in a supposedly ancient asexual fungus.</title>
        <authorList>
            <person name="Ropars J."/>
            <person name="Sedzielewska K."/>
            <person name="Noel J."/>
            <person name="Charron P."/>
            <person name="Farinelli L."/>
            <person name="Marton T."/>
            <person name="Kruger M."/>
            <person name="Pelin A."/>
            <person name="Brachmann A."/>
            <person name="Corradi N."/>
        </authorList>
    </citation>
    <scope>NUCLEOTIDE SEQUENCE [LARGE SCALE GENOMIC DNA]</scope>
    <source>
        <strain evidence="5 6">C2</strain>
    </source>
</reference>
<evidence type="ECO:0000313" key="5">
    <source>
        <dbReference type="EMBL" id="PKK64068.1"/>
    </source>
</evidence>
<evidence type="ECO:0000256" key="1">
    <source>
        <dbReference type="ARBA" id="ARBA00000885"/>
    </source>
</evidence>
<protein>
    <recommendedName>
        <fullName evidence="2">HECT-type E3 ubiquitin transferase</fullName>
        <ecNumber evidence="2">2.3.2.26</ecNumber>
    </recommendedName>
</protein>
<dbReference type="EMBL" id="LLXL01001513">
    <property type="protein sequence ID" value="PKK64068.1"/>
    <property type="molecule type" value="Genomic_DNA"/>
</dbReference>
<reference evidence="5 6" key="2">
    <citation type="submission" date="2017-10" db="EMBL/GenBank/DDBJ databases">
        <title>Extensive intraspecific genome diversity in a model arbuscular mycorrhizal fungus.</title>
        <authorList>
            <person name="Chen E.C.H."/>
            <person name="Morin E."/>
            <person name="Baudet D."/>
            <person name="Noel J."/>
            <person name="Ndikumana S."/>
            <person name="Charron P."/>
            <person name="St-Onge C."/>
            <person name="Giorgi J."/>
            <person name="Grigoriev I.V."/>
            <person name="Roux C."/>
            <person name="Martin F.M."/>
            <person name="Corradi N."/>
        </authorList>
    </citation>
    <scope>NUCLEOTIDE SEQUENCE [LARGE SCALE GENOMIC DNA]</scope>
    <source>
        <strain evidence="5 6">C2</strain>
    </source>
</reference>